<dbReference type="AlphaFoldDB" id="A0A6A4C6Q7"/>
<protein>
    <submittedName>
        <fullName evidence="1">Uncharacterized protein</fullName>
    </submittedName>
</protein>
<dbReference type="Gene3D" id="3.30.420.10">
    <property type="entry name" value="Ribonuclease H-like superfamily/Ribonuclease H"/>
    <property type="match status" value="1"/>
</dbReference>
<reference evidence="1 2" key="1">
    <citation type="submission" date="2018-08" db="EMBL/GenBank/DDBJ databases">
        <title>Genomic investigation of the strawberry pathogen Phytophthora fragariae indicates pathogenicity is determined by transcriptional variation in three key races.</title>
        <authorList>
            <person name="Adams T.M."/>
            <person name="Armitage A.D."/>
            <person name="Sobczyk M.K."/>
            <person name="Bates H.J."/>
            <person name="Dunwell J.M."/>
            <person name="Nellist C.F."/>
            <person name="Harrison R.J."/>
        </authorList>
    </citation>
    <scope>NUCLEOTIDE SEQUENCE [LARGE SCALE GENOMIC DNA]</scope>
    <source>
        <strain evidence="1 2">SCRP333</strain>
    </source>
</reference>
<evidence type="ECO:0000313" key="2">
    <source>
        <dbReference type="Proteomes" id="UP000434957"/>
    </source>
</evidence>
<proteinExistence type="predicted"/>
<dbReference type="PANTHER" id="PTHR47169:SF2">
    <property type="entry name" value="OS01G0541250 PROTEIN"/>
    <property type="match status" value="1"/>
</dbReference>
<keyword evidence="2" id="KW-1185">Reference proteome</keyword>
<comment type="caution">
    <text evidence="1">The sequence shown here is derived from an EMBL/GenBank/DDBJ whole genome shotgun (WGS) entry which is preliminary data.</text>
</comment>
<dbReference type="EMBL" id="QXFT01003402">
    <property type="protein sequence ID" value="KAE9286173.1"/>
    <property type="molecule type" value="Genomic_DNA"/>
</dbReference>
<dbReference type="PANTHER" id="PTHR47169">
    <property type="entry name" value="OS01G0541250 PROTEIN"/>
    <property type="match status" value="1"/>
</dbReference>
<dbReference type="GO" id="GO:0003676">
    <property type="term" value="F:nucleic acid binding"/>
    <property type="evidence" value="ECO:0007669"/>
    <property type="project" value="InterPro"/>
</dbReference>
<evidence type="ECO:0000313" key="1">
    <source>
        <dbReference type="EMBL" id="KAE9286173.1"/>
    </source>
</evidence>
<gene>
    <name evidence="1" type="ORF">PR003_g26391</name>
</gene>
<organism evidence="1 2">
    <name type="scientific">Phytophthora rubi</name>
    <dbReference type="NCBI Taxonomy" id="129364"/>
    <lineage>
        <taxon>Eukaryota</taxon>
        <taxon>Sar</taxon>
        <taxon>Stramenopiles</taxon>
        <taxon>Oomycota</taxon>
        <taxon>Peronosporomycetes</taxon>
        <taxon>Peronosporales</taxon>
        <taxon>Peronosporaceae</taxon>
        <taxon>Phytophthora</taxon>
    </lineage>
</organism>
<accession>A0A6A4C6Q7</accession>
<dbReference type="Proteomes" id="UP000434957">
    <property type="component" value="Unassembled WGS sequence"/>
</dbReference>
<name>A0A6A4C6Q7_9STRA</name>
<dbReference type="InterPro" id="IPR036397">
    <property type="entry name" value="RNaseH_sf"/>
</dbReference>
<sequence length="110" mass="12596">MEHVFDITASTSPDFNVLDLSLPSALQTLQQTKRMKTVASIVQAVEDAHHELRRNTLDNAFLTLMSVMEKCLEDEGENRFPIPHIKKAKRRKDGEDLRSLPCFEEAYHTV</sequence>